<organism evidence="5 6">
    <name type="scientific">Paraburkholderia aromaticivorans</name>
    <dbReference type="NCBI Taxonomy" id="2026199"/>
    <lineage>
        <taxon>Bacteria</taxon>
        <taxon>Pseudomonadati</taxon>
        <taxon>Pseudomonadota</taxon>
        <taxon>Betaproteobacteria</taxon>
        <taxon>Burkholderiales</taxon>
        <taxon>Burkholderiaceae</taxon>
        <taxon>Paraburkholderia</taxon>
    </lineage>
</organism>
<accession>A0A248VWY4</accession>
<dbReference type="InterPro" id="IPR023695">
    <property type="entry name" value="Thiosulf_sulfurTrfase"/>
</dbReference>
<dbReference type="SMART" id="SM00450">
    <property type="entry name" value="RHOD"/>
    <property type="match status" value="1"/>
</dbReference>
<feature type="domain" description="Rhodanese" evidence="4">
    <location>
        <begin position="21"/>
        <end position="109"/>
    </location>
</feature>
<dbReference type="Proteomes" id="UP000215158">
    <property type="component" value="Plasmid pBN1"/>
</dbReference>
<dbReference type="PROSITE" id="PS50206">
    <property type="entry name" value="RHODANESE_3"/>
    <property type="match status" value="1"/>
</dbReference>
<evidence type="ECO:0000313" key="6">
    <source>
        <dbReference type="Proteomes" id="UP000215158"/>
    </source>
</evidence>
<dbReference type="InterPro" id="IPR036770">
    <property type="entry name" value="Ankyrin_rpt-contain_sf"/>
</dbReference>
<reference evidence="5 6" key="1">
    <citation type="submission" date="2017-08" db="EMBL/GenBank/DDBJ databases">
        <title>Identification and genetic characteristics of simultaneous BTEX- and naphthalene-degrading Paraburkholderia sp. BN5 isolated from petroleum-contaminated soil.</title>
        <authorList>
            <person name="Lee Y."/>
            <person name="Jeon C.O."/>
        </authorList>
    </citation>
    <scope>NUCLEOTIDE SEQUENCE [LARGE SCALE GENOMIC DNA]</scope>
    <source>
        <strain evidence="5 6">BN5</strain>
        <plasmid evidence="5 6">pBN1</plasmid>
    </source>
</reference>
<feature type="repeat" description="ANK" evidence="3">
    <location>
        <begin position="136"/>
        <end position="168"/>
    </location>
</feature>
<protein>
    <recommendedName>
        <fullName evidence="4">Rhodanese domain-containing protein</fullName>
    </recommendedName>
</protein>
<dbReference type="SMART" id="SM00248">
    <property type="entry name" value="ANK"/>
    <property type="match status" value="3"/>
</dbReference>
<keyword evidence="1" id="KW-0677">Repeat</keyword>
<dbReference type="Pfam" id="PF12796">
    <property type="entry name" value="Ank_2"/>
    <property type="match status" value="1"/>
</dbReference>
<dbReference type="GO" id="GO:0005737">
    <property type="term" value="C:cytoplasm"/>
    <property type="evidence" value="ECO:0007669"/>
    <property type="project" value="InterPro"/>
</dbReference>
<dbReference type="EMBL" id="CP022991">
    <property type="protein sequence ID" value="ASW03062.1"/>
    <property type="molecule type" value="Genomic_DNA"/>
</dbReference>
<dbReference type="Gene3D" id="1.25.40.20">
    <property type="entry name" value="Ankyrin repeat-containing domain"/>
    <property type="match status" value="1"/>
</dbReference>
<dbReference type="AlphaFoldDB" id="A0A248VWY4"/>
<name>A0A248VWY4_9BURK</name>
<dbReference type="RefSeq" id="WP_095422909.1">
    <property type="nucleotide sequence ID" value="NZ_CP022991.1"/>
</dbReference>
<feature type="repeat" description="ANK" evidence="3">
    <location>
        <begin position="202"/>
        <end position="234"/>
    </location>
</feature>
<keyword evidence="2 3" id="KW-0040">ANK repeat</keyword>
<dbReference type="SUPFAM" id="SSF52821">
    <property type="entry name" value="Rhodanese/Cell cycle control phosphatase"/>
    <property type="match status" value="1"/>
</dbReference>
<keyword evidence="5" id="KW-0614">Plasmid</keyword>
<evidence type="ECO:0000256" key="1">
    <source>
        <dbReference type="ARBA" id="ARBA00022737"/>
    </source>
</evidence>
<gene>
    <name evidence="5" type="ORF">CJU94_33015</name>
</gene>
<dbReference type="PROSITE" id="PS50088">
    <property type="entry name" value="ANK_REPEAT"/>
    <property type="match status" value="2"/>
</dbReference>
<dbReference type="PANTHER" id="PTHR24166:SF48">
    <property type="entry name" value="PROTEIN VAPYRIN"/>
    <property type="match status" value="1"/>
</dbReference>
<geneLocation type="plasmid" evidence="5 6">
    <name>pBN1</name>
</geneLocation>
<dbReference type="InterPro" id="IPR002110">
    <property type="entry name" value="Ankyrin_rpt"/>
</dbReference>
<dbReference type="CDD" id="cd01444">
    <property type="entry name" value="GlpE_ST"/>
    <property type="match status" value="1"/>
</dbReference>
<dbReference type="GO" id="GO:0004792">
    <property type="term" value="F:thiosulfate-cyanide sulfurtransferase activity"/>
    <property type="evidence" value="ECO:0007669"/>
    <property type="project" value="InterPro"/>
</dbReference>
<dbReference type="PROSITE" id="PS50297">
    <property type="entry name" value="ANK_REP_REGION"/>
    <property type="match status" value="1"/>
</dbReference>
<dbReference type="InterPro" id="IPR001763">
    <property type="entry name" value="Rhodanese-like_dom"/>
</dbReference>
<dbReference type="PANTHER" id="PTHR24166">
    <property type="entry name" value="ROLLING PEBBLES, ISOFORM B"/>
    <property type="match status" value="1"/>
</dbReference>
<dbReference type="InterPro" id="IPR050889">
    <property type="entry name" value="Dendritic_Spine_Reg/Scaffold"/>
</dbReference>
<dbReference type="SUPFAM" id="SSF48403">
    <property type="entry name" value="Ankyrin repeat"/>
    <property type="match status" value="1"/>
</dbReference>
<dbReference type="Pfam" id="PF00581">
    <property type="entry name" value="Rhodanese"/>
    <property type="match status" value="1"/>
</dbReference>
<evidence type="ECO:0000313" key="5">
    <source>
        <dbReference type="EMBL" id="ASW03062.1"/>
    </source>
</evidence>
<keyword evidence="6" id="KW-1185">Reference proteome</keyword>
<evidence type="ECO:0000259" key="4">
    <source>
        <dbReference type="PROSITE" id="PS50206"/>
    </source>
</evidence>
<dbReference type="InterPro" id="IPR036873">
    <property type="entry name" value="Rhodanese-like_dom_sf"/>
</dbReference>
<sequence>MKGRHVFRRLTFDEVRAWLARRPDALLLDARDAASYARDGWPGAVRLSADSQDALLLRTDRQRPVLIYCYKGNASQVCAQMFADFGFTDVCDLVGGHRAWTAGVDGSNPSGEALAPELAAWLAREGFIGTQARGAHGNTPLMNAAWRGAPAVVEQLLACDVALDAINEDGNNALWFACVNGNPSLVTRLAAAGVPIDHANANGATCLMFAASSGKAEVLRTLLALGADPALRSEDGFTAADMAASVDCLQLLRQLREA</sequence>
<proteinExistence type="predicted"/>
<dbReference type="KEGG" id="parb:CJU94_33015"/>
<dbReference type="OrthoDB" id="9811849at2"/>
<evidence type="ECO:0000256" key="2">
    <source>
        <dbReference type="ARBA" id="ARBA00023043"/>
    </source>
</evidence>
<dbReference type="Gene3D" id="3.40.250.10">
    <property type="entry name" value="Rhodanese-like domain"/>
    <property type="match status" value="1"/>
</dbReference>
<evidence type="ECO:0000256" key="3">
    <source>
        <dbReference type="PROSITE-ProRule" id="PRU00023"/>
    </source>
</evidence>